<evidence type="ECO:0000259" key="4">
    <source>
        <dbReference type="Pfam" id="PF07593"/>
    </source>
</evidence>
<dbReference type="SUPFAM" id="SSF69318">
    <property type="entry name" value="Integrin alpha N-terminal domain"/>
    <property type="match status" value="3"/>
</dbReference>
<dbReference type="PANTHER" id="PTHR16026:SF0">
    <property type="entry name" value="CARTILAGE ACIDIC PROTEIN 1"/>
    <property type="match status" value="1"/>
</dbReference>
<dbReference type="EMBL" id="JAVRHZ010000001">
    <property type="protein sequence ID" value="MDT0555202.1"/>
    <property type="molecule type" value="Genomic_DNA"/>
</dbReference>
<dbReference type="Gene3D" id="2.130.10.130">
    <property type="entry name" value="Integrin alpha, N-terminal"/>
    <property type="match status" value="2"/>
</dbReference>
<keyword evidence="6" id="KW-1185">Reference proteome</keyword>
<comment type="caution">
    <text evidence="5">The sequence shown here is derived from an EMBL/GenBank/DDBJ whole genome shotgun (WGS) entry which is preliminary data.</text>
</comment>
<keyword evidence="1" id="KW-0732">Signal</keyword>
<dbReference type="InterPro" id="IPR027039">
    <property type="entry name" value="Crtac1"/>
</dbReference>
<dbReference type="InterPro" id="IPR028994">
    <property type="entry name" value="Integrin_alpha_N"/>
</dbReference>
<dbReference type="Pfam" id="PF07593">
    <property type="entry name" value="UnbV_ASPIC"/>
    <property type="match status" value="1"/>
</dbReference>
<dbReference type="RefSeq" id="WP_311332149.1">
    <property type="nucleotide sequence ID" value="NZ_JAVRHZ010000001.1"/>
</dbReference>
<evidence type="ECO:0000256" key="2">
    <source>
        <dbReference type="ARBA" id="ARBA00022737"/>
    </source>
</evidence>
<dbReference type="InterPro" id="IPR011519">
    <property type="entry name" value="UnbV_ASPIC"/>
</dbReference>
<sequence>MKQDLNFNFLNYPYIYTGAGVAVGDINNDGLDDIYVVSNFEDNKLYLNKGNLEFEDITNISKTNDAAGFSTGVAMLDVNNDGYLDIYVCKAGSLGNDAGRRNLLFVNNKDNTFTESGKKWGIDDPGYTTQAYSIDYDKDGDLDLYVVNYRYDFKNNSKINSQIQRAKEEVTSDQLYRNDGNSFVKVTGEAGLYNKAWGLSASIGDFNDDGWDDIYVANDFLEPDFLYMNKKDGTFENKALEVFKHISFNSMGSDFEDINNDLNPDLFTVDMLAESYARSKENMASMSIEGFRSMVKVGYHHAYMANMLQINSGNGVFQETGQLSGLMKTDWSWTPLIADFDNDGLKDIFVTNGIIKDYTNQDFRNALKIKNQNNESLTLEEVNAMLPSEKLSNYIFKNNGDITFTKMQDEWGLDDPNFSNGAAYSDFDNDGDLDLVVNNHDDFLSLYRNNSNKNYISVKLEGPMKNKLSIGSKVTVFTDSITQTRRLFTSRGYESSVTNVLHFGLGDEDQIKKIVVEWPNETYSTIENIESNQTVTLAFDESKKMATTANSNQNFKVSIDPSSLGFNYMHKESDFDDYLNQLLLPQKQSTKGSSIEIGDINGDNIDDIFIGNAAGSEAATYIQNADGSFTSVNKNLWKVESIYEDSEAVFFDFDNDEDLDLYVASIGYEFNEGSSLLEDRLYINDGSGNFKKSKNILPVIKSSNGSVTAGDFDNDGDKDLFIGGSSIPSKYPLASPSYILINENKQFIKYNDENEILSNLGLITSSEFIDIDNDNDLDLLVVGEWNSPKVLENNKNEFQIKDDNTLSNNSGWWFSHIAGDFNNDGSIDIIAGNIGENNKFHPKKDKPIFIYAKDFDNNGSFDVALSKINNGTEVPVRGKECSSQQNPYLLDKIDTYKQFANLGIEDVYGKSQMEDAFKLKVTNFSSTYFKSNNSGTYEAHSLPILTQLGPTMSFETFDVNNDGYLDIIGVGGLYDAEVETIRYDGNWGYVLINDGSGNFTVSKDYKPFIASDARDIKTINIGGKPHFVVLSNNKELDIFKFSKS</sequence>
<protein>
    <submittedName>
        <fullName evidence="5">VCBS repeat-containing protein</fullName>
    </submittedName>
</protein>
<feature type="domain" description="ASPIC/UnbV" evidence="4">
    <location>
        <begin position="470"/>
        <end position="536"/>
    </location>
</feature>
<gene>
    <name evidence="5" type="ORF">RM538_04245</name>
</gene>
<dbReference type="SMART" id="SM00191">
    <property type="entry name" value="Int_alpha"/>
    <property type="match status" value="4"/>
</dbReference>
<dbReference type="PANTHER" id="PTHR16026">
    <property type="entry name" value="CARTILAGE ACIDIC PROTEIN 1"/>
    <property type="match status" value="1"/>
</dbReference>
<evidence type="ECO:0000313" key="6">
    <source>
        <dbReference type="Proteomes" id="UP001254488"/>
    </source>
</evidence>
<keyword evidence="3" id="KW-0325">Glycoprotein</keyword>
<evidence type="ECO:0000256" key="1">
    <source>
        <dbReference type="ARBA" id="ARBA00022729"/>
    </source>
</evidence>
<evidence type="ECO:0000256" key="3">
    <source>
        <dbReference type="ARBA" id="ARBA00023180"/>
    </source>
</evidence>
<dbReference type="InterPro" id="IPR013517">
    <property type="entry name" value="FG-GAP"/>
</dbReference>
<evidence type="ECO:0000313" key="5">
    <source>
        <dbReference type="EMBL" id="MDT0555202.1"/>
    </source>
</evidence>
<dbReference type="Proteomes" id="UP001254488">
    <property type="component" value="Unassembled WGS sequence"/>
</dbReference>
<proteinExistence type="predicted"/>
<dbReference type="Pfam" id="PF13517">
    <property type="entry name" value="FG-GAP_3"/>
    <property type="match status" value="5"/>
</dbReference>
<name>A0ABU2YAH9_9FLAO</name>
<dbReference type="InterPro" id="IPR013519">
    <property type="entry name" value="Int_alpha_beta-p"/>
</dbReference>
<organism evidence="5 6">
    <name type="scientific">Patiriisocius hiemis</name>
    <dbReference type="NCBI Taxonomy" id="3075604"/>
    <lineage>
        <taxon>Bacteria</taxon>
        <taxon>Pseudomonadati</taxon>
        <taxon>Bacteroidota</taxon>
        <taxon>Flavobacteriia</taxon>
        <taxon>Flavobacteriales</taxon>
        <taxon>Flavobacteriaceae</taxon>
        <taxon>Patiriisocius</taxon>
    </lineage>
</organism>
<keyword evidence="2" id="KW-0677">Repeat</keyword>
<accession>A0ABU2YAH9</accession>
<reference evidence="5 6" key="1">
    <citation type="submission" date="2023-09" db="EMBL/GenBank/DDBJ databases">
        <authorList>
            <person name="Rey-Velasco X."/>
        </authorList>
    </citation>
    <scope>NUCLEOTIDE SEQUENCE [LARGE SCALE GENOMIC DNA]</scope>
    <source>
        <strain evidence="5 6">W242</strain>
    </source>
</reference>